<dbReference type="RefSeq" id="WP_023614373.1">
    <property type="nucleotide sequence ID" value="NZ_BAUW01000071.1"/>
</dbReference>
<keyword evidence="2" id="KW-1185">Reference proteome</keyword>
<gene>
    <name evidence="1" type="ORF">JCM21738_4264</name>
</gene>
<comment type="caution">
    <text evidence="1">The sequence shown here is derived from an EMBL/GenBank/DDBJ whole genome shotgun (WGS) entry which is preliminary data.</text>
</comment>
<reference evidence="1 2" key="1">
    <citation type="submission" date="2013-12" db="EMBL/GenBank/DDBJ databases">
        <title>NBRP : Genome information of microbial organism related human and environment.</title>
        <authorList>
            <person name="Hattori M."/>
            <person name="Oshima K."/>
            <person name="Inaba H."/>
            <person name="Suda W."/>
            <person name="Sakamoto M."/>
            <person name="Iino T."/>
            <person name="Kitahara M."/>
            <person name="Oshida Y."/>
            <person name="Iida T."/>
            <person name="Kudo T."/>
            <person name="Itoh T."/>
            <person name="Ahmed I."/>
            <person name="Ohkuma M."/>
        </authorList>
    </citation>
    <scope>NUCLEOTIDE SEQUENCE [LARGE SCALE GENOMIC DNA]</scope>
    <source>
        <strain evidence="1 2">JCM 21738</strain>
    </source>
</reference>
<evidence type="ECO:0000313" key="1">
    <source>
        <dbReference type="EMBL" id="GAE47299.1"/>
    </source>
</evidence>
<proteinExistence type="predicted"/>
<organism evidence="1 2">
    <name type="scientific">Mesobacillus boroniphilus JCM 21738</name>
    <dbReference type="NCBI Taxonomy" id="1294265"/>
    <lineage>
        <taxon>Bacteria</taxon>
        <taxon>Bacillati</taxon>
        <taxon>Bacillota</taxon>
        <taxon>Bacilli</taxon>
        <taxon>Bacillales</taxon>
        <taxon>Bacillaceae</taxon>
        <taxon>Mesobacillus</taxon>
    </lineage>
</organism>
<sequence>MNTAAANKGVSVSVKDAIQTSRQKVNQKLYDQFGEQEKVTFLIKVKEQVDTNAVAKEADQKASLKKAAPAKAKSLKQSTIVYKINILNHEFTFGKGWDPEKHPF</sequence>
<dbReference type="AlphaFoldDB" id="W4RUG3"/>
<dbReference type="EMBL" id="BAUW01000071">
    <property type="protein sequence ID" value="GAE47299.1"/>
    <property type="molecule type" value="Genomic_DNA"/>
</dbReference>
<protein>
    <submittedName>
        <fullName evidence="1">Uncharacterized protein</fullName>
    </submittedName>
</protein>
<name>W4RUG3_9BACI</name>
<dbReference type="Proteomes" id="UP000018949">
    <property type="component" value="Unassembled WGS sequence"/>
</dbReference>
<accession>W4RUG3</accession>
<evidence type="ECO:0000313" key="2">
    <source>
        <dbReference type="Proteomes" id="UP000018949"/>
    </source>
</evidence>